<sequence length="63" mass="7403">MIRLTGMNNKEFVLNAEHIEKVEEIPETVITLVNGKKYLVLETVEEVILETIRYKNKIFNLKL</sequence>
<reference evidence="1 2" key="1">
    <citation type="submission" date="2016-11" db="EMBL/GenBank/DDBJ databases">
        <authorList>
            <person name="Jaros S."/>
            <person name="Januszkiewicz K."/>
            <person name="Wedrychowicz H."/>
        </authorList>
    </citation>
    <scope>NUCLEOTIDE SEQUENCE [LARGE SCALE GENOMIC DNA]</scope>
    <source>
        <strain evidence="1 2">DSM 21758</strain>
    </source>
</reference>
<keyword evidence="1" id="KW-0969">Cilium</keyword>
<keyword evidence="1" id="KW-0966">Cell projection</keyword>
<dbReference type="EMBL" id="FQZB01000003">
    <property type="protein sequence ID" value="SHI40102.1"/>
    <property type="molecule type" value="Genomic_DNA"/>
</dbReference>
<name>A0A1M6AUG2_9CLOT</name>
<dbReference type="PANTHER" id="PTHR39185:SF1">
    <property type="entry name" value="SWARMING MOTILITY PROTEIN SWRD"/>
    <property type="match status" value="1"/>
</dbReference>
<dbReference type="PANTHER" id="PTHR39185">
    <property type="entry name" value="SWARMING MOTILITY PROTEIN SWRD"/>
    <property type="match status" value="1"/>
</dbReference>
<dbReference type="STRING" id="1121302.SAMN02745163_00180"/>
<dbReference type="AlphaFoldDB" id="A0A1M6AUG2"/>
<dbReference type="OrthoDB" id="9799862at2"/>
<proteinExistence type="predicted"/>
<accession>A0A1M6AUG2</accession>
<organism evidence="1 2">
    <name type="scientific">Clostridium cavendishii DSM 21758</name>
    <dbReference type="NCBI Taxonomy" id="1121302"/>
    <lineage>
        <taxon>Bacteria</taxon>
        <taxon>Bacillati</taxon>
        <taxon>Bacillota</taxon>
        <taxon>Clostridia</taxon>
        <taxon>Eubacteriales</taxon>
        <taxon>Clostridiaceae</taxon>
        <taxon>Clostridium</taxon>
    </lineage>
</organism>
<dbReference type="Pfam" id="PF06289">
    <property type="entry name" value="FlbD"/>
    <property type="match status" value="1"/>
</dbReference>
<keyword evidence="2" id="KW-1185">Reference proteome</keyword>
<protein>
    <submittedName>
        <fullName evidence="1">Flagellar protein FlbD</fullName>
    </submittedName>
</protein>
<dbReference type="Proteomes" id="UP000184310">
    <property type="component" value="Unassembled WGS sequence"/>
</dbReference>
<keyword evidence="1" id="KW-0282">Flagellum</keyword>
<evidence type="ECO:0000313" key="1">
    <source>
        <dbReference type="EMBL" id="SHI40102.1"/>
    </source>
</evidence>
<dbReference type="InterPro" id="IPR009384">
    <property type="entry name" value="SwrD-like"/>
</dbReference>
<dbReference type="RefSeq" id="WP_072984341.1">
    <property type="nucleotide sequence ID" value="NZ_FQZB01000003.1"/>
</dbReference>
<evidence type="ECO:0000313" key="2">
    <source>
        <dbReference type="Proteomes" id="UP000184310"/>
    </source>
</evidence>
<gene>
    <name evidence="1" type="ORF">SAMN02745163_00180</name>
</gene>